<dbReference type="Proteomes" id="UP000701853">
    <property type="component" value="Chromosome 2"/>
</dbReference>
<comment type="caution">
    <text evidence="3">The sequence shown here is derived from an EMBL/GenBank/DDBJ whole genome shotgun (WGS) entry which is preliminary data.</text>
</comment>
<evidence type="ECO:0000256" key="1">
    <source>
        <dbReference type="SAM" id="MobiDB-lite"/>
    </source>
</evidence>
<evidence type="ECO:0000313" key="3">
    <source>
        <dbReference type="EMBL" id="KAG8500800.1"/>
    </source>
</evidence>
<reference evidence="3 4" key="1">
    <citation type="journal article" date="2021" name="bioRxiv">
        <title>The Gossypium anomalum genome as a resource for cotton improvement and evolutionary analysis of hybrid incompatibility.</title>
        <authorList>
            <person name="Grover C.E."/>
            <person name="Yuan D."/>
            <person name="Arick M.A."/>
            <person name="Miller E.R."/>
            <person name="Hu G."/>
            <person name="Peterson D.G."/>
            <person name="Wendel J.F."/>
            <person name="Udall J.A."/>
        </authorList>
    </citation>
    <scope>NUCLEOTIDE SEQUENCE [LARGE SCALE GENOMIC DNA]</scope>
    <source>
        <strain evidence="3">JFW-Udall</strain>
        <tissue evidence="3">Leaf</tissue>
    </source>
</reference>
<accession>A0A8J5ZP41</accession>
<dbReference type="SUPFAM" id="SSF56672">
    <property type="entry name" value="DNA/RNA polymerases"/>
    <property type="match status" value="1"/>
</dbReference>
<proteinExistence type="predicted"/>
<feature type="compositionally biased region" description="Gly residues" evidence="1">
    <location>
        <begin position="36"/>
        <end position="52"/>
    </location>
</feature>
<name>A0A8J5ZP41_9ROSI</name>
<protein>
    <recommendedName>
        <fullName evidence="2">Integrase catalytic domain-containing protein</fullName>
    </recommendedName>
</protein>
<dbReference type="InterPro" id="IPR013103">
    <property type="entry name" value="RVT_2"/>
</dbReference>
<feature type="region of interest" description="Disordered" evidence="1">
    <location>
        <begin position="1"/>
        <end position="52"/>
    </location>
</feature>
<dbReference type="OrthoDB" id="1737296at2759"/>
<dbReference type="EMBL" id="JAHUZN010000002">
    <property type="protein sequence ID" value="KAG8500800.1"/>
    <property type="molecule type" value="Genomic_DNA"/>
</dbReference>
<dbReference type="InterPro" id="IPR001584">
    <property type="entry name" value="Integrase_cat-core"/>
</dbReference>
<sequence length="846" mass="93095">MVSLTETPLQANLTSRSQQDSTDNSGHSSSSNRGQRGQGRGWSRGQACGGGRSWSRFRPQCQLCGKMGHMVQTCYHRFDENFSGVGLGNSVQAWYPDSGATNHIIPNLSNITAASPYTAGSRLLRLRSVPHVPNDIQTGTTLLVGHMYNGLYRFDVSHAAPSNKTSTRLVDAHNFNSALLNSAQLTVKVQFGCSIRMLQSDGGGEYRALSGELSHLGIQHQISCPHTSEQNGVAERKHRQVVDMGLTLLAQASIPLQFWSYAFAHAVHLFNRLPTPILQQCNPYEKLYNLKPSVGSNQKGYKCLDADGHIFISRYVVFDESYYPFANGFCPRSSLTSIQSDHQQSHLPRVLPPDSCTHVLSASSGSSSCPSQAESPLGSCASALLSSSSGLHGESLPTVSTPSLVPRSATIVSAPSLVPQSAASSQAPVPVNFHPMQTRSKSGIYRPKTAAAQDEYNALLSNHTWDLVPLPEVVGRLAEVSVDFWETFSPIIKPTTIRVVLALAISFGWTLWQVGINNAFLDGDLHEEIYIMQPPGFEQQGVSGQQLAPWAWFHKLKEFLLDSNFTGSRADNSLFVYHSGSTLVYVLVYVDEIIITGNDSQAIDRFVHDLNARFSLKDLGRLNYFLGIEVTYAKGGVFLSQKKYILELLQKASIDRSNDTPTPMTTTCKLSTTKGSPIADAYLYRSIVGALQYVVITRPEITFSVNKFLLEGFSDASWGSDTDDRQSTSGFCIFLGAEAEYRSLAHVTAEMIWIQFLLFELFAPKTKELVWYDSTAAVAVAGNPVMHAKFKHVELDLFFMREKVTSGVLQVGHVSSQYQIADILTKPLSEVMFTKFRTQLRVVNKA</sequence>
<dbReference type="InterPro" id="IPR036397">
    <property type="entry name" value="RNaseH_sf"/>
</dbReference>
<dbReference type="Pfam" id="PF07727">
    <property type="entry name" value="RVT_2"/>
    <property type="match status" value="1"/>
</dbReference>
<evidence type="ECO:0000313" key="4">
    <source>
        <dbReference type="Proteomes" id="UP000701853"/>
    </source>
</evidence>
<feature type="compositionally biased region" description="Polar residues" evidence="1">
    <location>
        <begin position="1"/>
        <end position="24"/>
    </location>
</feature>
<dbReference type="Gene3D" id="3.30.420.10">
    <property type="entry name" value="Ribonuclease H-like superfamily/Ribonuclease H"/>
    <property type="match status" value="1"/>
</dbReference>
<dbReference type="PROSITE" id="PS50994">
    <property type="entry name" value="INTEGRASE"/>
    <property type="match status" value="1"/>
</dbReference>
<gene>
    <name evidence="3" type="ORF">CXB51_002985</name>
</gene>
<dbReference type="PANTHER" id="PTHR11439">
    <property type="entry name" value="GAG-POL-RELATED RETROTRANSPOSON"/>
    <property type="match status" value="1"/>
</dbReference>
<dbReference type="CDD" id="cd09272">
    <property type="entry name" value="RNase_HI_RT_Ty1"/>
    <property type="match status" value="1"/>
</dbReference>
<feature type="domain" description="Integrase catalytic" evidence="2">
    <location>
        <begin position="129"/>
        <end position="291"/>
    </location>
</feature>
<keyword evidence="4" id="KW-1185">Reference proteome</keyword>
<dbReference type="InterPro" id="IPR012337">
    <property type="entry name" value="RNaseH-like_sf"/>
</dbReference>
<evidence type="ECO:0000259" key="2">
    <source>
        <dbReference type="PROSITE" id="PS50994"/>
    </source>
</evidence>
<dbReference type="SUPFAM" id="SSF53098">
    <property type="entry name" value="Ribonuclease H-like"/>
    <property type="match status" value="1"/>
</dbReference>
<dbReference type="InterPro" id="IPR043502">
    <property type="entry name" value="DNA/RNA_pol_sf"/>
</dbReference>
<dbReference type="GO" id="GO:0003676">
    <property type="term" value="F:nucleic acid binding"/>
    <property type="evidence" value="ECO:0007669"/>
    <property type="project" value="InterPro"/>
</dbReference>
<organism evidence="3 4">
    <name type="scientific">Gossypium anomalum</name>
    <dbReference type="NCBI Taxonomy" id="47600"/>
    <lineage>
        <taxon>Eukaryota</taxon>
        <taxon>Viridiplantae</taxon>
        <taxon>Streptophyta</taxon>
        <taxon>Embryophyta</taxon>
        <taxon>Tracheophyta</taxon>
        <taxon>Spermatophyta</taxon>
        <taxon>Magnoliopsida</taxon>
        <taxon>eudicotyledons</taxon>
        <taxon>Gunneridae</taxon>
        <taxon>Pentapetalae</taxon>
        <taxon>rosids</taxon>
        <taxon>malvids</taxon>
        <taxon>Malvales</taxon>
        <taxon>Malvaceae</taxon>
        <taxon>Malvoideae</taxon>
        <taxon>Gossypium</taxon>
    </lineage>
</organism>
<feature type="compositionally biased region" description="Low complexity" evidence="1">
    <location>
        <begin position="25"/>
        <end position="35"/>
    </location>
</feature>
<dbReference type="PANTHER" id="PTHR11439:SF467">
    <property type="entry name" value="INTEGRASE CATALYTIC DOMAIN-CONTAINING PROTEIN"/>
    <property type="match status" value="1"/>
</dbReference>
<dbReference type="AlphaFoldDB" id="A0A8J5ZP41"/>
<dbReference type="GO" id="GO:0015074">
    <property type="term" value="P:DNA integration"/>
    <property type="evidence" value="ECO:0007669"/>
    <property type="project" value="InterPro"/>
</dbReference>